<evidence type="ECO:0000256" key="4">
    <source>
        <dbReference type="ARBA" id="ARBA00023163"/>
    </source>
</evidence>
<evidence type="ECO:0000313" key="6">
    <source>
        <dbReference type="EMBL" id="QGY33180.1"/>
    </source>
</evidence>
<dbReference type="AlphaFoldDB" id="A0A6B9GCM4"/>
<evidence type="ECO:0000256" key="3">
    <source>
        <dbReference type="ARBA" id="ARBA00023125"/>
    </source>
</evidence>
<evidence type="ECO:0000313" key="7">
    <source>
        <dbReference type="Proteomes" id="UP000502005"/>
    </source>
</evidence>
<accession>A0A6B9GCM4</accession>
<evidence type="ECO:0000256" key="2">
    <source>
        <dbReference type="ARBA" id="ARBA00023015"/>
    </source>
</evidence>
<feature type="domain" description="Ner winged helix-turn-helix DNA-binding" evidence="5">
    <location>
        <begin position="4"/>
        <end position="76"/>
    </location>
</feature>
<keyword evidence="2" id="KW-0805">Transcription regulation</keyword>
<sequence>MKKDWHPADIIAGLRKKGTSMAAISREAGLAPSTLANVLKRPWPKGEFLLAEALGIHPSKIWPSRYFDAKGKKIDRSVRVRQKFLPGKFKPAVPGLVDSISQTGKSESFG</sequence>
<dbReference type="Gene3D" id="1.10.260.40">
    <property type="entry name" value="lambda repressor-like DNA-binding domains"/>
    <property type="match status" value="1"/>
</dbReference>
<dbReference type="EMBL" id="CP024770">
    <property type="protein sequence ID" value="QGY33180.1"/>
    <property type="molecule type" value="Genomic_DNA"/>
</dbReference>
<dbReference type="GO" id="GO:0003677">
    <property type="term" value="F:DNA binding"/>
    <property type="evidence" value="ECO:0007669"/>
    <property type="project" value="UniProtKB-KW"/>
</dbReference>
<comment type="similarity">
    <text evidence="1">Belongs to the ner transcriptional regulatory family.</text>
</comment>
<reference evidence="6 7" key="1">
    <citation type="submission" date="2017-11" db="EMBL/GenBank/DDBJ databases">
        <title>Genome sequence of Pantoea cypripedii NE1.</title>
        <authorList>
            <person name="Nascimento F.X."/>
        </authorList>
    </citation>
    <scope>NUCLEOTIDE SEQUENCE [LARGE SCALE GENOMIC DNA]</scope>
    <source>
        <strain evidence="6 7">NE1</strain>
        <plasmid evidence="7">pne1b</plasmid>
    </source>
</reference>
<name>A0A6B9GCM4_PANCY</name>
<evidence type="ECO:0000259" key="5">
    <source>
        <dbReference type="Pfam" id="PF13693"/>
    </source>
</evidence>
<keyword evidence="6" id="KW-0614">Plasmid</keyword>
<dbReference type="RefSeq" id="WP_208719357.1">
    <property type="nucleotide sequence ID" value="NZ_CP024770.1"/>
</dbReference>
<dbReference type="InterPro" id="IPR010982">
    <property type="entry name" value="Lambda_DNA-bd_dom_sf"/>
</dbReference>
<dbReference type="Proteomes" id="UP000502005">
    <property type="component" value="Plasmid pNE1B"/>
</dbReference>
<evidence type="ECO:0000256" key="1">
    <source>
        <dbReference type="ARBA" id="ARBA00006157"/>
    </source>
</evidence>
<geneLocation type="plasmid" evidence="7">
    <name>pne1b</name>
</geneLocation>
<gene>
    <name evidence="6" type="ORF">CUN67_30180</name>
</gene>
<organism evidence="6 7">
    <name type="scientific">Pantoea cypripedii</name>
    <name type="common">Pectobacterium cypripedii</name>
    <name type="synonym">Erwinia cypripedii</name>
    <dbReference type="NCBI Taxonomy" id="55209"/>
    <lineage>
        <taxon>Bacteria</taxon>
        <taxon>Pseudomonadati</taxon>
        <taxon>Pseudomonadota</taxon>
        <taxon>Gammaproteobacteria</taxon>
        <taxon>Enterobacterales</taxon>
        <taxon>Erwiniaceae</taxon>
        <taxon>Pantoea</taxon>
    </lineage>
</organism>
<dbReference type="Pfam" id="PF13693">
    <property type="entry name" value="HTH_35"/>
    <property type="match status" value="1"/>
</dbReference>
<keyword evidence="3" id="KW-0238">DNA-binding</keyword>
<dbReference type="SUPFAM" id="SSF47413">
    <property type="entry name" value="lambda repressor-like DNA-binding domains"/>
    <property type="match status" value="1"/>
</dbReference>
<proteinExistence type="inferred from homology"/>
<protein>
    <recommendedName>
        <fullName evidence="5">Ner winged helix-turn-helix DNA-binding domain-containing protein</fullName>
    </recommendedName>
</protein>
<dbReference type="InterPro" id="IPR038722">
    <property type="entry name" value="Ner_HTH_dom"/>
</dbReference>
<keyword evidence="4" id="KW-0804">Transcription</keyword>